<protein>
    <recommendedName>
        <fullName evidence="4">ubiquitinyl hydrolase 1</fullName>
        <ecNumber evidence="4">3.4.19.12</ecNumber>
    </recommendedName>
</protein>
<dbReference type="SUPFAM" id="SSF54001">
    <property type="entry name" value="Cysteine proteinases"/>
    <property type="match status" value="1"/>
</dbReference>
<comment type="similarity">
    <text evidence="3">Belongs to the peptidase C19 family.</text>
</comment>
<feature type="domain" description="USP" evidence="11">
    <location>
        <begin position="478"/>
        <end position="804"/>
    </location>
</feature>
<dbReference type="Gene3D" id="3.30.890.10">
    <property type="entry name" value="Methyl-cpg-binding Protein 2, Chain A"/>
    <property type="match status" value="1"/>
</dbReference>
<feature type="region of interest" description="Disordered" evidence="10">
    <location>
        <begin position="161"/>
        <end position="185"/>
    </location>
</feature>
<name>A0AAD9DCD5_9STRA</name>
<dbReference type="PANTHER" id="PTHR24006">
    <property type="entry name" value="UBIQUITIN CARBOXYL-TERMINAL HYDROLASE"/>
    <property type="match status" value="1"/>
</dbReference>
<evidence type="ECO:0000256" key="4">
    <source>
        <dbReference type="ARBA" id="ARBA00012759"/>
    </source>
</evidence>
<evidence type="ECO:0000256" key="5">
    <source>
        <dbReference type="ARBA" id="ARBA00022670"/>
    </source>
</evidence>
<feature type="region of interest" description="Disordered" evidence="10">
    <location>
        <begin position="1820"/>
        <end position="1849"/>
    </location>
</feature>
<dbReference type="Proteomes" id="UP001224775">
    <property type="component" value="Unassembled WGS sequence"/>
</dbReference>
<feature type="compositionally biased region" description="Polar residues" evidence="10">
    <location>
        <begin position="1839"/>
        <end position="1849"/>
    </location>
</feature>
<feature type="compositionally biased region" description="Polar residues" evidence="10">
    <location>
        <begin position="1688"/>
        <end position="1701"/>
    </location>
</feature>
<keyword evidence="8" id="KW-0788">Thiol protease</keyword>
<evidence type="ECO:0000256" key="9">
    <source>
        <dbReference type="ARBA" id="ARBA00023242"/>
    </source>
</evidence>
<accession>A0AAD9DCD5</accession>
<evidence type="ECO:0000313" key="14">
    <source>
        <dbReference type="Proteomes" id="UP001224775"/>
    </source>
</evidence>
<keyword evidence="7 13" id="KW-0378">Hydrolase</keyword>
<evidence type="ECO:0000256" key="6">
    <source>
        <dbReference type="ARBA" id="ARBA00022786"/>
    </source>
</evidence>
<keyword evidence="14" id="KW-1185">Reference proteome</keyword>
<feature type="region of interest" description="Disordered" evidence="10">
    <location>
        <begin position="1"/>
        <end position="88"/>
    </location>
</feature>
<dbReference type="SUPFAM" id="SSF54171">
    <property type="entry name" value="DNA-binding domain"/>
    <property type="match status" value="1"/>
</dbReference>
<gene>
    <name evidence="13" type="ORF">QTG54_006807</name>
</gene>
<dbReference type="PROSITE" id="PS00973">
    <property type="entry name" value="USP_2"/>
    <property type="match status" value="1"/>
</dbReference>
<dbReference type="InterPro" id="IPR016177">
    <property type="entry name" value="DNA-bd_dom_sf"/>
</dbReference>
<dbReference type="PROSITE" id="PS50982">
    <property type="entry name" value="MBD"/>
    <property type="match status" value="1"/>
</dbReference>
<dbReference type="GO" id="GO:0005634">
    <property type="term" value="C:nucleus"/>
    <property type="evidence" value="ECO:0007669"/>
    <property type="project" value="UniProtKB-SubCell"/>
</dbReference>
<dbReference type="Pfam" id="PF01429">
    <property type="entry name" value="MBD"/>
    <property type="match status" value="1"/>
</dbReference>
<feature type="compositionally biased region" description="Basic residues" evidence="10">
    <location>
        <begin position="1"/>
        <end position="11"/>
    </location>
</feature>
<keyword evidence="6" id="KW-0833">Ubl conjugation pathway</keyword>
<dbReference type="InterPro" id="IPR018200">
    <property type="entry name" value="USP_CS"/>
</dbReference>
<dbReference type="InterPro" id="IPR028889">
    <property type="entry name" value="USP"/>
</dbReference>
<dbReference type="GO" id="GO:0004843">
    <property type="term" value="F:cysteine-type deubiquitinase activity"/>
    <property type="evidence" value="ECO:0007669"/>
    <property type="project" value="UniProtKB-EC"/>
</dbReference>
<evidence type="ECO:0000256" key="7">
    <source>
        <dbReference type="ARBA" id="ARBA00022801"/>
    </source>
</evidence>
<feature type="compositionally biased region" description="Polar residues" evidence="10">
    <location>
        <begin position="1632"/>
        <end position="1651"/>
    </location>
</feature>
<evidence type="ECO:0000256" key="8">
    <source>
        <dbReference type="ARBA" id="ARBA00022807"/>
    </source>
</evidence>
<dbReference type="PANTHER" id="PTHR24006:SF722">
    <property type="entry name" value="UBIQUITIN CARBOXYL-TERMINAL HYDROLASE 48"/>
    <property type="match status" value="1"/>
</dbReference>
<sequence length="1895" mass="210813">MVTKIQRRRSKNPIGRGGTQQNSILEHLSPPILPDDATGNTNDNGGGRTTRNNGGAQRANSGGDGAGRRRRAPTPPTPPNQEESILQSHPRLSRIMEEAHYEAFVDPFRGITPFFSLCNDEGGSGANNDTDNIDTQSPWIKCGPVLQGECTAWKFERGEDIDAKTMSNNNKKQQQKKGAKKQQQEVEIVNVDDDSVVAVQQLNFNNNNNDDDNKVRIVQCGCPTIDSWATDEWHKYQQHLSKKNKKGGKKRKRKNNSADVEEVTDLSCDDANIMTIDDDDAENNLNNSLAAMTPVLICGERKLNGDECCPCDFNPFCLASLGGILDQYRYNAAKIRYLISIGKLADLLDDDDSDDDDSVTLQTQEGTGVGRLNGSNMSSVTGAEFAKLVRRHWSAIPSLGLEKDDGDGKKTAGQNNDVRGSILVDSDKTRTHASKFVCNGEEEVERYCEMIDSCQNELILSPTQDPVTDGKTRISMPPGLRNLGATCYLNSQLQCLAQNLGFVHGLFTWKQVGASNRMSQVLSHMQSILARMKYGPQSVICTNEFATALSLENDEMQDPNEFARLLFDRMQESFRKSSDYRLETLLPSIFRGTSAYVTKCHECNGHSERQETFMDLSIPIVNVEAKCAGDDVDVQRCLDAYLQPELLVGDNQYYCSTCAKKADASRSLVLETIPPVLNIQLARYVFDMATFSKKKLATKVKLPQTLTVPTKQADEDGSNDTTANYVLCAVQNHLGTSAHGGHYIADVLDWTTGVWYEFNDEEVSVLEEGPTSSFDPNSNNSSKKGKSVKVDGSTDAYNLFYVEQNYLSQQSNIQLKSTVDRIDNKVQVNVSGDDILTSIDVQRVERYKCEKEHQKKSDILKKRLAFRSEQIMRLLCSQSNLFTDAAHSVSDKIWVDATMLRRFFSCQDGLEDIFQNSAASNELEDCKLLCSHSTGLHPKAVRKGKLLSHELYSELNRIVLEEFTQFSSNEGSENGSLSKMAETAFKNQAVDNNSLICKPCGIQFQSESRNKLETFQTLISIYEDLAAGQNDLDLDSDLSQSDIFVIYRPWVTSLRKCVESNLTVMKGTKKSKKDVVYYGGVDDLNLEGVSAEAKNPTETNEQKKAESSDNAKLDCQVNTTITCEHGKCLVMYKRRSVRLVPPSVWSKILKVFPDAIPHEFEPKMEESLGNCATCFQEKQKEELFPVKLTEWRNQIKEPGTLRDLYTKGGNDGDACSNTPPEIEMFLEVCADSGDKTNKLTCYIVQCRDIQRWRDAYDCVVKSKKARKTNDFIRKQLNELLFNSCSDDAEARKWNFRSLLCNEHKKAVGIPSPDIDMINGDSNKLKEWLSLLSKAKFELLLEDEFRSFISSLSSLEAILHGNNSTGLDQGTPTVSISIKDGAPRVNVQPTPCSGGCVISLFGDEYLDNGIICKKEGGADAAAAKAEVVPIEEDNDGPICKIIVHQVEGGMNIDVAASSIALNASSNEDQEVTNQRRGLRKRKAKGTFPVHEVEMALDGNLAHFRLLLYQVSRESVRNQRLYIMSQQLQESTVTEMTHVSDEETMQDLISKLICNSDSTSEDEHTTIHVIMSYDDSATQNKRGTGKRMSKEERDEEDAIIATLTDKACGGWKTADVVGRGKKSGKRQERGFQGTFLQSSLSQNSETEQNTLTKDSNDSLIVDVDEAKSKDDSSEGQKASDVVVDEVKQDANPSEASSEPSQDIHQTDAGEIIIIDTVKAKEESCNEAQNMVIDGINEEDCSSESEMEMRTIVQDDSKRRKCDAKCAIHDSTCTIMDALDIGPGWTVHVLPRKGGPPKVEDKLYFSPTGEKFRSFVSIQRHLQQNAGATSPVKRKREASQAELVQNNEADSSSIEEFETVAGQMRTSKLKAMRNIIDKELGTRKDDDEQAQQMSQYFT</sequence>
<dbReference type="Pfam" id="PF00443">
    <property type="entry name" value="UCH"/>
    <property type="match status" value="1"/>
</dbReference>
<comment type="catalytic activity">
    <reaction evidence="1">
        <text>Thiol-dependent hydrolysis of ester, thioester, amide, peptide and isopeptide bonds formed by the C-terminal Gly of ubiquitin (a 76-residue protein attached to proteins as an intracellular targeting signal).</text>
        <dbReference type="EC" id="3.4.19.12"/>
    </reaction>
</comment>
<reference evidence="13" key="1">
    <citation type="submission" date="2023-06" db="EMBL/GenBank/DDBJ databases">
        <title>Survivors Of The Sea: Transcriptome response of Skeletonema marinoi to long-term dormancy.</title>
        <authorList>
            <person name="Pinder M.I.M."/>
            <person name="Kourtchenko O."/>
            <person name="Robertson E.K."/>
            <person name="Larsson T."/>
            <person name="Maumus F."/>
            <person name="Osuna-Cruz C.M."/>
            <person name="Vancaester E."/>
            <person name="Stenow R."/>
            <person name="Vandepoele K."/>
            <person name="Ploug H."/>
            <person name="Bruchert V."/>
            <person name="Godhe A."/>
            <person name="Topel M."/>
        </authorList>
    </citation>
    <scope>NUCLEOTIDE SEQUENCE</scope>
    <source>
        <strain evidence="13">R05AC</strain>
    </source>
</reference>
<dbReference type="EMBL" id="JATAAI010000011">
    <property type="protein sequence ID" value="KAK1742242.1"/>
    <property type="molecule type" value="Genomic_DNA"/>
</dbReference>
<evidence type="ECO:0000313" key="13">
    <source>
        <dbReference type="EMBL" id="KAK1742242.1"/>
    </source>
</evidence>
<feature type="compositionally biased region" description="Basic residues" evidence="10">
    <location>
        <begin position="240"/>
        <end position="255"/>
    </location>
</feature>
<feature type="region of interest" description="Disordered" evidence="10">
    <location>
        <begin position="1685"/>
        <end position="1705"/>
    </location>
</feature>
<dbReference type="EC" id="3.4.19.12" evidence="4"/>
<dbReference type="InterPro" id="IPR038765">
    <property type="entry name" value="Papain-like_cys_pep_sf"/>
</dbReference>
<feature type="region of interest" description="Disordered" evidence="10">
    <location>
        <begin position="767"/>
        <end position="789"/>
    </location>
</feature>
<feature type="compositionally biased region" description="Low complexity" evidence="10">
    <location>
        <begin position="36"/>
        <end position="56"/>
    </location>
</feature>
<evidence type="ECO:0000256" key="1">
    <source>
        <dbReference type="ARBA" id="ARBA00000707"/>
    </source>
</evidence>
<comment type="caution">
    <text evidence="13">The sequence shown here is derived from an EMBL/GenBank/DDBJ whole genome shotgun (WGS) entry which is preliminary data.</text>
</comment>
<evidence type="ECO:0000259" key="12">
    <source>
        <dbReference type="PROSITE" id="PS50982"/>
    </source>
</evidence>
<evidence type="ECO:0000256" key="2">
    <source>
        <dbReference type="ARBA" id="ARBA00004123"/>
    </source>
</evidence>
<keyword evidence="9" id="KW-0539">Nucleus</keyword>
<dbReference type="GO" id="GO:0006508">
    <property type="term" value="P:proteolysis"/>
    <property type="evidence" value="ECO:0007669"/>
    <property type="project" value="UniProtKB-KW"/>
</dbReference>
<dbReference type="PROSITE" id="PS50235">
    <property type="entry name" value="USP_3"/>
    <property type="match status" value="1"/>
</dbReference>
<dbReference type="PROSITE" id="PS00972">
    <property type="entry name" value="USP_1"/>
    <property type="match status" value="1"/>
</dbReference>
<dbReference type="InterPro" id="IPR001394">
    <property type="entry name" value="Peptidase_C19_UCH"/>
</dbReference>
<evidence type="ECO:0000256" key="10">
    <source>
        <dbReference type="SAM" id="MobiDB-lite"/>
    </source>
</evidence>
<evidence type="ECO:0000259" key="11">
    <source>
        <dbReference type="PROSITE" id="PS50235"/>
    </source>
</evidence>
<dbReference type="GO" id="GO:0005829">
    <property type="term" value="C:cytosol"/>
    <property type="evidence" value="ECO:0007669"/>
    <property type="project" value="TreeGrafter"/>
</dbReference>
<keyword evidence="5" id="KW-0645">Protease</keyword>
<proteinExistence type="inferred from homology"/>
<organism evidence="13 14">
    <name type="scientific">Skeletonema marinoi</name>
    <dbReference type="NCBI Taxonomy" id="267567"/>
    <lineage>
        <taxon>Eukaryota</taxon>
        <taxon>Sar</taxon>
        <taxon>Stramenopiles</taxon>
        <taxon>Ochrophyta</taxon>
        <taxon>Bacillariophyta</taxon>
        <taxon>Coscinodiscophyceae</taxon>
        <taxon>Thalassiosirophycidae</taxon>
        <taxon>Thalassiosirales</taxon>
        <taxon>Skeletonemataceae</taxon>
        <taxon>Skeletonema</taxon>
        <taxon>Skeletonema marinoi-dohrnii complex</taxon>
    </lineage>
</organism>
<feature type="region of interest" description="Disordered" evidence="10">
    <location>
        <begin position="1875"/>
        <end position="1895"/>
    </location>
</feature>
<feature type="region of interest" description="Disordered" evidence="10">
    <location>
        <begin position="1612"/>
        <end position="1657"/>
    </location>
</feature>
<dbReference type="InterPro" id="IPR050164">
    <property type="entry name" value="Peptidase_C19"/>
</dbReference>
<dbReference type="Gene3D" id="3.90.70.10">
    <property type="entry name" value="Cysteine proteinases"/>
    <property type="match status" value="1"/>
</dbReference>
<feature type="domain" description="MBD" evidence="12">
    <location>
        <begin position="1768"/>
        <end position="1840"/>
    </location>
</feature>
<comment type="subcellular location">
    <subcellularLocation>
        <location evidence="2">Nucleus</location>
    </subcellularLocation>
</comment>
<feature type="region of interest" description="Disordered" evidence="10">
    <location>
        <begin position="352"/>
        <end position="374"/>
    </location>
</feature>
<dbReference type="GO" id="GO:0003677">
    <property type="term" value="F:DNA binding"/>
    <property type="evidence" value="ECO:0007669"/>
    <property type="project" value="InterPro"/>
</dbReference>
<dbReference type="InterPro" id="IPR001739">
    <property type="entry name" value="Methyl_CpG_DNA-bd"/>
</dbReference>
<feature type="region of interest" description="Disordered" evidence="10">
    <location>
        <begin position="240"/>
        <end position="260"/>
    </location>
</feature>
<evidence type="ECO:0000256" key="3">
    <source>
        <dbReference type="ARBA" id="ARBA00009085"/>
    </source>
</evidence>
<dbReference type="GO" id="GO:0016579">
    <property type="term" value="P:protein deubiquitination"/>
    <property type="evidence" value="ECO:0007669"/>
    <property type="project" value="InterPro"/>
</dbReference>